<evidence type="ECO:0000256" key="4">
    <source>
        <dbReference type="PROSITE-ProRule" id="PRU00433"/>
    </source>
</evidence>
<evidence type="ECO:0000259" key="5">
    <source>
        <dbReference type="PROSITE" id="PS51007"/>
    </source>
</evidence>
<reference evidence="6 7" key="2">
    <citation type="journal article" date="2015" name="Antonie Van Leeuwenhoek">
        <title>Thioclava indica sp. nov., isolated from surface seawater of the Indian Ocean.</title>
        <authorList>
            <person name="Liu Y."/>
            <person name="Lai Q."/>
            <person name="Du J."/>
            <person name="Xu H."/>
            <person name="Jiang L."/>
            <person name="Shao Z."/>
        </authorList>
    </citation>
    <scope>NUCLEOTIDE SEQUENCE [LARGE SCALE GENOMIC DNA]</scope>
    <source>
        <strain evidence="6 7">13D2W-2</strain>
    </source>
</reference>
<dbReference type="GO" id="GO:0020037">
    <property type="term" value="F:heme binding"/>
    <property type="evidence" value="ECO:0007669"/>
    <property type="project" value="InterPro"/>
</dbReference>
<gene>
    <name evidence="6" type="ORF">DW2_17767</name>
</gene>
<dbReference type="STRING" id="1317124.DW2_17767"/>
<accession>A0A085TRV6</accession>
<name>A0A085TRV6_9RHOB</name>
<dbReference type="SUPFAM" id="SSF46626">
    <property type="entry name" value="Cytochrome c"/>
    <property type="match status" value="1"/>
</dbReference>
<dbReference type="GO" id="GO:0009055">
    <property type="term" value="F:electron transfer activity"/>
    <property type="evidence" value="ECO:0007669"/>
    <property type="project" value="InterPro"/>
</dbReference>
<evidence type="ECO:0000256" key="2">
    <source>
        <dbReference type="ARBA" id="ARBA00022723"/>
    </source>
</evidence>
<keyword evidence="7" id="KW-1185">Reference proteome</keyword>
<dbReference type="PROSITE" id="PS51007">
    <property type="entry name" value="CYTC"/>
    <property type="match status" value="1"/>
</dbReference>
<dbReference type="AlphaFoldDB" id="A0A085TRV6"/>
<evidence type="ECO:0000256" key="1">
    <source>
        <dbReference type="ARBA" id="ARBA00022617"/>
    </source>
</evidence>
<dbReference type="Proteomes" id="UP000028607">
    <property type="component" value="Unassembled WGS sequence"/>
</dbReference>
<protein>
    <recommendedName>
        <fullName evidence="5">Cytochrome c domain-containing protein</fullName>
    </recommendedName>
</protein>
<dbReference type="RefSeq" id="WP_051856392.1">
    <property type="nucleotide sequence ID" value="NZ_AQRC01000019.1"/>
</dbReference>
<feature type="domain" description="Cytochrome c" evidence="5">
    <location>
        <begin position="1"/>
        <end position="114"/>
    </location>
</feature>
<comment type="caution">
    <text evidence="6">The sequence shown here is derived from an EMBL/GenBank/DDBJ whole genome shotgun (WGS) entry which is preliminary data.</text>
</comment>
<organism evidence="6 7">
    <name type="scientific">Thioclava atlantica</name>
    <dbReference type="NCBI Taxonomy" id="1317124"/>
    <lineage>
        <taxon>Bacteria</taxon>
        <taxon>Pseudomonadati</taxon>
        <taxon>Pseudomonadota</taxon>
        <taxon>Alphaproteobacteria</taxon>
        <taxon>Rhodobacterales</taxon>
        <taxon>Paracoccaceae</taxon>
        <taxon>Thioclava</taxon>
    </lineage>
</organism>
<proteinExistence type="predicted"/>
<evidence type="ECO:0000313" key="7">
    <source>
        <dbReference type="Proteomes" id="UP000028607"/>
    </source>
</evidence>
<dbReference type="OrthoDB" id="5514238at2"/>
<dbReference type="Pfam" id="PF00034">
    <property type="entry name" value="Cytochrom_C"/>
    <property type="match status" value="1"/>
</dbReference>
<sequence>MTIGQIEYENSCVQCHGPAGKGDGPMAVVLKNGAPDLTRLQADNGEVFPVSKVYALIAGDGITGAHGSQEMPAWGFRYRVNAPSMVGPFGTAEDERAFVRGRILALIDYIASLQEQ</sequence>
<dbReference type="GO" id="GO:0046872">
    <property type="term" value="F:metal ion binding"/>
    <property type="evidence" value="ECO:0007669"/>
    <property type="project" value="UniProtKB-KW"/>
</dbReference>
<keyword evidence="1 4" id="KW-0349">Heme</keyword>
<evidence type="ECO:0000313" key="6">
    <source>
        <dbReference type="EMBL" id="KFE33453.1"/>
    </source>
</evidence>
<evidence type="ECO:0000256" key="3">
    <source>
        <dbReference type="ARBA" id="ARBA00023004"/>
    </source>
</evidence>
<dbReference type="EMBL" id="AQRC01000019">
    <property type="protein sequence ID" value="KFE33453.1"/>
    <property type="molecule type" value="Genomic_DNA"/>
</dbReference>
<reference evidence="7" key="1">
    <citation type="submission" date="2013-04" db="EMBL/GenBank/DDBJ databases">
        <title>Thioclava sp. 13D2W-2 Genome Sequencing.</title>
        <authorList>
            <person name="Lai Q."/>
            <person name="Li G."/>
            <person name="Shao Z."/>
        </authorList>
    </citation>
    <scope>NUCLEOTIDE SEQUENCE [LARGE SCALE GENOMIC DNA]</scope>
    <source>
        <strain evidence="7">13D2W-2</strain>
    </source>
</reference>
<dbReference type="Gene3D" id="1.10.760.10">
    <property type="entry name" value="Cytochrome c-like domain"/>
    <property type="match status" value="1"/>
</dbReference>
<dbReference type="InterPro" id="IPR036909">
    <property type="entry name" value="Cyt_c-like_dom_sf"/>
</dbReference>
<dbReference type="InterPro" id="IPR009056">
    <property type="entry name" value="Cyt_c-like_dom"/>
</dbReference>
<keyword evidence="2 4" id="KW-0479">Metal-binding</keyword>
<keyword evidence="3 4" id="KW-0408">Iron</keyword>
<dbReference type="eggNOG" id="COG2010">
    <property type="taxonomic scope" value="Bacteria"/>
</dbReference>
<dbReference type="PATRIC" id="fig|1317124.6.peg.3575"/>